<keyword evidence="7 14" id="KW-0418">Kinase</keyword>
<reference evidence="14 15" key="1">
    <citation type="submission" date="2019-06" db="EMBL/GenBank/DDBJ databases">
        <title>Whole genome shotgun sequence of Glutamicibacter uratoxydans NBRC 15515.</title>
        <authorList>
            <person name="Hosoyama A."/>
            <person name="Uohara A."/>
            <person name="Ohji S."/>
            <person name="Ichikawa N."/>
        </authorList>
    </citation>
    <scope>NUCLEOTIDE SEQUENCE [LARGE SCALE GENOMIC DNA]</scope>
    <source>
        <strain evidence="14 15">NBRC 15515</strain>
    </source>
</reference>
<feature type="transmembrane region" description="Helical" evidence="11">
    <location>
        <begin position="70"/>
        <end position="88"/>
    </location>
</feature>
<dbReference type="GO" id="GO:0000155">
    <property type="term" value="F:phosphorelay sensor kinase activity"/>
    <property type="evidence" value="ECO:0007669"/>
    <property type="project" value="InterPro"/>
</dbReference>
<dbReference type="Pfam" id="PF02518">
    <property type="entry name" value="HATPase_c"/>
    <property type="match status" value="1"/>
</dbReference>
<dbReference type="InterPro" id="IPR004358">
    <property type="entry name" value="Sig_transdc_His_kin-like_C"/>
</dbReference>
<dbReference type="SMART" id="SM00388">
    <property type="entry name" value="HisKA"/>
    <property type="match status" value="1"/>
</dbReference>
<dbReference type="Gene3D" id="1.10.287.130">
    <property type="match status" value="1"/>
</dbReference>
<evidence type="ECO:0000256" key="1">
    <source>
        <dbReference type="ARBA" id="ARBA00000085"/>
    </source>
</evidence>
<dbReference type="SUPFAM" id="SSF55874">
    <property type="entry name" value="ATPase domain of HSP90 chaperone/DNA topoisomerase II/histidine kinase"/>
    <property type="match status" value="1"/>
</dbReference>
<comment type="subcellular location">
    <subcellularLocation>
        <location evidence="2">Cell membrane</location>
    </subcellularLocation>
</comment>
<dbReference type="GO" id="GO:0005886">
    <property type="term" value="C:plasma membrane"/>
    <property type="evidence" value="ECO:0007669"/>
    <property type="project" value="UniProtKB-SubCell"/>
</dbReference>
<dbReference type="PANTHER" id="PTHR45436:SF5">
    <property type="entry name" value="SENSOR HISTIDINE KINASE TRCS"/>
    <property type="match status" value="1"/>
</dbReference>
<dbReference type="Gene3D" id="3.30.565.10">
    <property type="entry name" value="Histidine kinase-like ATPase, C-terminal domain"/>
    <property type="match status" value="1"/>
</dbReference>
<evidence type="ECO:0000259" key="12">
    <source>
        <dbReference type="PROSITE" id="PS50109"/>
    </source>
</evidence>
<dbReference type="PROSITE" id="PS50109">
    <property type="entry name" value="HIS_KIN"/>
    <property type="match status" value="1"/>
</dbReference>
<evidence type="ECO:0000256" key="7">
    <source>
        <dbReference type="ARBA" id="ARBA00022777"/>
    </source>
</evidence>
<feature type="transmembrane region" description="Helical" evidence="11">
    <location>
        <begin position="12"/>
        <end position="39"/>
    </location>
</feature>
<dbReference type="InterPro" id="IPR050428">
    <property type="entry name" value="TCS_sensor_his_kinase"/>
</dbReference>
<evidence type="ECO:0000259" key="13">
    <source>
        <dbReference type="PROSITE" id="PS50885"/>
    </source>
</evidence>
<protein>
    <recommendedName>
        <fullName evidence="3">histidine kinase</fullName>
        <ecNumber evidence="3">2.7.13.3</ecNumber>
    </recommendedName>
</protein>
<evidence type="ECO:0000256" key="11">
    <source>
        <dbReference type="SAM" id="Phobius"/>
    </source>
</evidence>
<dbReference type="Proteomes" id="UP000316612">
    <property type="component" value="Unassembled WGS sequence"/>
</dbReference>
<keyword evidence="9" id="KW-0902">Two-component regulatory system</keyword>
<dbReference type="InterPro" id="IPR003594">
    <property type="entry name" value="HATPase_dom"/>
</dbReference>
<dbReference type="EC" id="2.7.13.3" evidence="3"/>
<accession>A0A4Y4DL09</accession>
<organism evidence="14 15">
    <name type="scientific">Glutamicibacter uratoxydans</name>
    <name type="common">Arthrobacter uratoxydans</name>
    <dbReference type="NCBI Taxonomy" id="43667"/>
    <lineage>
        <taxon>Bacteria</taxon>
        <taxon>Bacillati</taxon>
        <taxon>Actinomycetota</taxon>
        <taxon>Actinomycetes</taxon>
        <taxon>Micrococcales</taxon>
        <taxon>Micrococcaceae</taxon>
        <taxon>Glutamicibacter</taxon>
    </lineage>
</organism>
<dbReference type="PROSITE" id="PS50885">
    <property type="entry name" value="HAMP"/>
    <property type="match status" value="1"/>
</dbReference>
<dbReference type="RefSeq" id="WP_141362203.1">
    <property type="nucleotide sequence ID" value="NZ_BAAAJL010000001.1"/>
</dbReference>
<dbReference type="InterPro" id="IPR005467">
    <property type="entry name" value="His_kinase_dom"/>
</dbReference>
<dbReference type="InterPro" id="IPR003660">
    <property type="entry name" value="HAMP_dom"/>
</dbReference>
<dbReference type="SMART" id="SM00304">
    <property type="entry name" value="HAMP"/>
    <property type="match status" value="1"/>
</dbReference>
<proteinExistence type="predicted"/>
<dbReference type="Gene3D" id="6.10.340.10">
    <property type="match status" value="1"/>
</dbReference>
<dbReference type="InterPro" id="IPR036097">
    <property type="entry name" value="HisK_dim/P_sf"/>
</dbReference>
<dbReference type="PRINTS" id="PR00344">
    <property type="entry name" value="BCTRLSENSOR"/>
</dbReference>
<evidence type="ECO:0000256" key="9">
    <source>
        <dbReference type="ARBA" id="ARBA00023012"/>
    </source>
</evidence>
<dbReference type="InterPro" id="IPR003661">
    <property type="entry name" value="HisK_dim/P_dom"/>
</dbReference>
<dbReference type="Pfam" id="PF00672">
    <property type="entry name" value="HAMP"/>
    <property type="match status" value="1"/>
</dbReference>
<dbReference type="AlphaFoldDB" id="A0A4Y4DL09"/>
<comment type="caution">
    <text evidence="14">The sequence shown here is derived from an EMBL/GenBank/DDBJ whole genome shotgun (WGS) entry which is preliminary data.</text>
</comment>
<comment type="catalytic activity">
    <reaction evidence="1">
        <text>ATP + protein L-histidine = ADP + protein N-phospho-L-histidine.</text>
        <dbReference type="EC" id="2.7.13.3"/>
    </reaction>
</comment>
<evidence type="ECO:0000256" key="3">
    <source>
        <dbReference type="ARBA" id="ARBA00012438"/>
    </source>
</evidence>
<dbReference type="PANTHER" id="PTHR45436">
    <property type="entry name" value="SENSOR HISTIDINE KINASE YKOH"/>
    <property type="match status" value="1"/>
</dbReference>
<keyword evidence="5" id="KW-0808">Transferase</keyword>
<evidence type="ECO:0000256" key="6">
    <source>
        <dbReference type="ARBA" id="ARBA00022692"/>
    </source>
</evidence>
<dbReference type="SMART" id="SM00387">
    <property type="entry name" value="HATPase_c"/>
    <property type="match status" value="1"/>
</dbReference>
<sequence length="360" mass="38210">MNRSPRTPGASVRVKLTIVMSLLVICTGVLILALVYLFLLRYIPEGNLNTVRGDFAPSRRDLAQAFVPRALWALSALVLVSAVGAWLLSGRLLRPLNQLQSTSLKVAAGQLSSRVELSGPRNEFSDVADAMDKMLDEIQAQVDQQRRFAANASHELRTPLAALRATLDVGIQGAGGEEEFMRRLGSISAKAERTVQALLTLSRAESAALHPRSTDVVLLVEDVVEQLLPAAIAAGFEIDVQLPEDLRVEADADLLEHALSNLVRNAIAYGRGAIRIAGGASGSMVLLSVENEGGMLGEAQLSQMVEPFQRLDRLGSVETAGVGLGLSIVDAVARAHHGELVLLARSAGGLSATLRLPAAG</sequence>
<dbReference type="SUPFAM" id="SSF158472">
    <property type="entry name" value="HAMP domain-like"/>
    <property type="match status" value="1"/>
</dbReference>
<keyword evidence="6 11" id="KW-0812">Transmembrane</keyword>
<evidence type="ECO:0000256" key="5">
    <source>
        <dbReference type="ARBA" id="ARBA00022679"/>
    </source>
</evidence>
<evidence type="ECO:0000313" key="14">
    <source>
        <dbReference type="EMBL" id="GED05283.1"/>
    </source>
</evidence>
<feature type="domain" description="HAMP" evidence="13">
    <location>
        <begin position="90"/>
        <end position="143"/>
    </location>
</feature>
<dbReference type="EMBL" id="BJNY01000004">
    <property type="protein sequence ID" value="GED05283.1"/>
    <property type="molecule type" value="Genomic_DNA"/>
</dbReference>
<evidence type="ECO:0000313" key="15">
    <source>
        <dbReference type="Proteomes" id="UP000316612"/>
    </source>
</evidence>
<keyword evidence="15" id="KW-1185">Reference proteome</keyword>
<keyword evidence="8 11" id="KW-1133">Transmembrane helix</keyword>
<feature type="domain" description="Histidine kinase" evidence="12">
    <location>
        <begin position="151"/>
        <end position="360"/>
    </location>
</feature>
<keyword evidence="4" id="KW-0597">Phosphoprotein</keyword>
<evidence type="ECO:0000256" key="2">
    <source>
        <dbReference type="ARBA" id="ARBA00004236"/>
    </source>
</evidence>
<dbReference type="CDD" id="cd06225">
    <property type="entry name" value="HAMP"/>
    <property type="match status" value="1"/>
</dbReference>
<evidence type="ECO:0000256" key="8">
    <source>
        <dbReference type="ARBA" id="ARBA00022989"/>
    </source>
</evidence>
<dbReference type="Pfam" id="PF00512">
    <property type="entry name" value="HisKA"/>
    <property type="match status" value="1"/>
</dbReference>
<evidence type="ECO:0000256" key="4">
    <source>
        <dbReference type="ARBA" id="ARBA00022553"/>
    </source>
</evidence>
<dbReference type="SUPFAM" id="SSF47384">
    <property type="entry name" value="Homodimeric domain of signal transducing histidine kinase"/>
    <property type="match status" value="1"/>
</dbReference>
<gene>
    <name evidence="14" type="ORF">AUR04nite_08150</name>
</gene>
<dbReference type="InterPro" id="IPR036890">
    <property type="entry name" value="HATPase_C_sf"/>
</dbReference>
<dbReference type="OrthoDB" id="9786919at2"/>
<dbReference type="CDD" id="cd00082">
    <property type="entry name" value="HisKA"/>
    <property type="match status" value="1"/>
</dbReference>
<keyword evidence="10 11" id="KW-0472">Membrane</keyword>
<name>A0A4Y4DL09_GLUUR</name>
<evidence type="ECO:0000256" key="10">
    <source>
        <dbReference type="ARBA" id="ARBA00023136"/>
    </source>
</evidence>